<dbReference type="EMBL" id="JF429416">
    <property type="protein sequence ID" value="AEQ20583.1"/>
    <property type="molecule type" value="Genomic_DNA"/>
</dbReference>
<sequence length="126" mass="14528">MNVMLEALLPPQTYFSISEVSQATQVKPYVIRYWESQFGALRPARRESGQRKFTQKEIDIILRIKELLYDKGFTISGAKRFLKQEARKGSAQLKLDLGENAETAQPLETLRNVRKDLEDALRLLKS</sequence>
<protein>
    <submittedName>
        <fullName evidence="3">MlrA-like transcription regulator</fullName>
    </submittedName>
</protein>
<organism evidence="3">
    <name type="scientific">uncultured bacterium CSLF42</name>
    <dbReference type="NCBI Taxonomy" id="1091574"/>
    <lineage>
        <taxon>Bacteria</taxon>
        <taxon>environmental samples</taxon>
    </lineage>
</organism>
<dbReference type="Pfam" id="PF13411">
    <property type="entry name" value="MerR_1"/>
    <property type="match status" value="1"/>
</dbReference>
<dbReference type="SUPFAM" id="SSF46955">
    <property type="entry name" value="Putative DNA-binding domain"/>
    <property type="match status" value="1"/>
</dbReference>
<name>G4WVY1_9BACT</name>
<feature type="domain" description="HTH merR-type" evidence="2">
    <location>
        <begin position="14"/>
        <end position="84"/>
    </location>
</feature>
<evidence type="ECO:0000313" key="3">
    <source>
        <dbReference type="EMBL" id="AEQ20583.1"/>
    </source>
</evidence>
<dbReference type="SMART" id="SM00422">
    <property type="entry name" value="HTH_MERR"/>
    <property type="match status" value="1"/>
</dbReference>
<proteinExistence type="predicted"/>
<dbReference type="InterPro" id="IPR009061">
    <property type="entry name" value="DNA-bd_dom_put_sf"/>
</dbReference>
<reference evidence="3" key="2">
    <citation type="journal article" date="2011" name="J. Bacteriol.">
        <title>Long-chain N-acyl amino acid synthases are linked to the putative PEP-CTERM/exosortase protein-sorting system in Gram-negative bacteria.</title>
        <authorList>
            <person name="Craig J.W."/>
            <person name="Cherry M.A."/>
            <person name="Brady S.F."/>
        </authorList>
    </citation>
    <scope>NUCLEOTIDE SEQUENCE</scope>
</reference>
<evidence type="ECO:0000256" key="1">
    <source>
        <dbReference type="ARBA" id="ARBA00023125"/>
    </source>
</evidence>
<reference evidence="3" key="1">
    <citation type="journal article" date="2004" name="Appl. Environ. Microbiol.">
        <title>Long-chain N-acyltyrosine synthases from environmental DNA.</title>
        <authorList>
            <person name="Brady S.F."/>
            <person name="Chao C.J."/>
            <person name="Clardy J."/>
        </authorList>
    </citation>
    <scope>NUCLEOTIDE SEQUENCE</scope>
</reference>
<dbReference type="PROSITE" id="PS50937">
    <property type="entry name" value="HTH_MERR_2"/>
    <property type="match status" value="1"/>
</dbReference>
<dbReference type="Gene3D" id="1.10.1660.10">
    <property type="match status" value="1"/>
</dbReference>
<accession>G4WVY1</accession>
<dbReference type="PANTHER" id="PTHR30204">
    <property type="entry name" value="REDOX-CYCLING DRUG-SENSING TRANSCRIPTIONAL ACTIVATOR SOXR"/>
    <property type="match status" value="1"/>
</dbReference>
<dbReference type="CDD" id="cd04765">
    <property type="entry name" value="HTH_MlrA-like_sg2"/>
    <property type="match status" value="1"/>
</dbReference>
<evidence type="ECO:0000259" key="2">
    <source>
        <dbReference type="PROSITE" id="PS50937"/>
    </source>
</evidence>
<dbReference type="GO" id="GO:0003700">
    <property type="term" value="F:DNA-binding transcription factor activity"/>
    <property type="evidence" value="ECO:0007669"/>
    <property type="project" value="InterPro"/>
</dbReference>
<dbReference type="PANTHER" id="PTHR30204:SF15">
    <property type="entry name" value="BLL5018 PROTEIN"/>
    <property type="match status" value="1"/>
</dbReference>
<dbReference type="GO" id="GO:0003677">
    <property type="term" value="F:DNA binding"/>
    <property type="evidence" value="ECO:0007669"/>
    <property type="project" value="UniProtKB-KW"/>
</dbReference>
<dbReference type="InterPro" id="IPR000551">
    <property type="entry name" value="MerR-type_HTH_dom"/>
</dbReference>
<dbReference type="AlphaFoldDB" id="G4WVY1"/>
<keyword evidence="1" id="KW-0238">DNA-binding</keyword>
<dbReference type="InterPro" id="IPR047057">
    <property type="entry name" value="MerR_fam"/>
</dbReference>